<reference evidence="2" key="1">
    <citation type="submission" date="2017-07" db="EMBL/GenBank/DDBJ databases">
        <title>Taro Niue Genome Assembly and Annotation.</title>
        <authorList>
            <person name="Atibalentja N."/>
            <person name="Keating K."/>
            <person name="Fields C.J."/>
        </authorList>
    </citation>
    <scope>NUCLEOTIDE SEQUENCE</scope>
    <source>
        <strain evidence="2">Niue_2</strain>
        <tissue evidence="2">Leaf</tissue>
    </source>
</reference>
<sequence>MNGVLASRKTPRDLNGSEKLSLGSPKKLLETLYSGFLSSIHSKLRSGRPPSSIQQLLEAAGGRIKLQKFGFWVPKWGFSSVQKVGSEKLPSISLDAGISVGVHGVDADTT</sequence>
<proteinExistence type="predicted"/>
<comment type="caution">
    <text evidence="2">The sequence shown here is derived from an EMBL/GenBank/DDBJ whole genome shotgun (WGS) entry which is preliminary data.</text>
</comment>
<feature type="region of interest" description="Disordered" evidence="1">
    <location>
        <begin position="1"/>
        <end position="21"/>
    </location>
</feature>
<dbReference type="Proteomes" id="UP000652761">
    <property type="component" value="Unassembled WGS sequence"/>
</dbReference>
<evidence type="ECO:0000313" key="2">
    <source>
        <dbReference type="EMBL" id="MQL92414.1"/>
    </source>
</evidence>
<dbReference type="AlphaFoldDB" id="A0A843VGC0"/>
<accession>A0A843VGC0</accession>
<protein>
    <submittedName>
        <fullName evidence="2">Uncharacterized protein</fullName>
    </submittedName>
</protein>
<dbReference type="EMBL" id="NMUH01001444">
    <property type="protein sequence ID" value="MQL92414.1"/>
    <property type="molecule type" value="Genomic_DNA"/>
</dbReference>
<evidence type="ECO:0000313" key="3">
    <source>
        <dbReference type="Proteomes" id="UP000652761"/>
    </source>
</evidence>
<organism evidence="2 3">
    <name type="scientific">Colocasia esculenta</name>
    <name type="common">Wild taro</name>
    <name type="synonym">Arum esculentum</name>
    <dbReference type="NCBI Taxonomy" id="4460"/>
    <lineage>
        <taxon>Eukaryota</taxon>
        <taxon>Viridiplantae</taxon>
        <taxon>Streptophyta</taxon>
        <taxon>Embryophyta</taxon>
        <taxon>Tracheophyta</taxon>
        <taxon>Spermatophyta</taxon>
        <taxon>Magnoliopsida</taxon>
        <taxon>Liliopsida</taxon>
        <taxon>Araceae</taxon>
        <taxon>Aroideae</taxon>
        <taxon>Colocasieae</taxon>
        <taxon>Colocasia</taxon>
    </lineage>
</organism>
<evidence type="ECO:0000256" key="1">
    <source>
        <dbReference type="SAM" id="MobiDB-lite"/>
    </source>
</evidence>
<gene>
    <name evidence="2" type="ORF">Taro_025036</name>
</gene>
<keyword evidence="3" id="KW-1185">Reference proteome</keyword>
<name>A0A843VGC0_COLES</name>